<dbReference type="EMBL" id="JBDPZC010000001">
    <property type="protein sequence ID" value="MEO3711521.1"/>
    <property type="molecule type" value="Genomic_DNA"/>
</dbReference>
<name>A0ABV0G8Z0_9BURK</name>
<proteinExistence type="predicted"/>
<reference evidence="2 3" key="1">
    <citation type="submission" date="2024-05" db="EMBL/GenBank/DDBJ databases">
        <title>Roseateles sp. 2.12 16S ribosomal RNA gene Genome sequencing and assembly.</title>
        <authorList>
            <person name="Woo H."/>
        </authorList>
    </citation>
    <scope>NUCLEOTIDE SEQUENCE [LARGE SCALE GENOMIC DNA]</scope>
    <source>
        <strain evidence="2 3">2.12</strain>
    </source>
</reference>
<feature type="region of interest" description="Disordered" evidence="1">
    <location>
        <begin position="166"/>
        <end position="245"/>
    </location>
</feature>
<dbReference type="PROSITE" id="PS51257">
    <property type="entry name" value="PROKAR_LIPOPROTEIN"/>
    <property type="match status" value="1"/>
</dbReference>
<dbReference type="SUPFAM" id="SSF48452">
    <property type="entry name" value="TPR-like"/>
    <property type="match status" value="1"/>
</dbReference>
<dbReference type="Proteomes" id="UP001462640">
    <property type="component" value="Unassembled WGS sequence"/>
</dbReference>
<organism evidence="2 3">
    <name type="scientific">Roseateles flavus</name>
    <dbReference type="NCBI Taxonomy" id="3149041"/>
    <lineage>
        <taxon>Bacteria</taxon>
        <taxon>Pseudomonadati</taxon>
        <taxon>Pseudomonadota</taxon>
        <taxon>Betaproteobacteria</taxon>
        <taxon>Burkholderiales</taxon>
        <taxon>Sphaerotilaceae</taxon>
        <taxon>Roseateles</taxon>
    </lineage>
</organism>
<gene>
    <name evidence="2" type="ORF">ABDJ40_01935</name>
</gene>
<accession>A0ABV0G8Z0</accession>
<dbReference type="RefSeq" id="WP_347605405.1">
    <property type="nucleotide sequence ID" value="NZ_JBDPZC010000001.1"/>
</dbReference>
<feature type="compositionally biased region" description="Low complexity" evidence="1">
    <location>
        <begin position="180"/>
        <end position="237"/>
    </location>
</feature>
<evidence type="ECO:0000256" key="1">
    <source>
        <dbReference type="SAM" id="MobiDB-lite"/>
    </source>
</evidence>
<protein>
    <submittedName>
        <fullName evidence="2">Tetratricopeptide repeat protein</fullName>
    </submittedName>
</protein>
<sequence length="245" mass="24933">MQFRFEPRLRALCLAFAVLGLSACETMPREGKPAPVAEIPLDVRIQDARKLLAANDVAGAQSALQEAARLNPGSARPWQVLAQMHFDAGNYGAAIVASQEVLARDANDTTANNIIAVSGLRSAVAAIAYLRRVDGIHGSARQESEQLAERLRDTLGLPVLVPAPESVAAKPAPSPRRTTVKPAAPAAPGATAAAPASTKPVAAAPAAQPASTAAAPKPAAATAAKPAPAPATAGATARDPFSSLK</sequence>
<comment type="caution">
    <text evidence="2">The sequence shown here is derived from an EMBL/GenBank/DDBJ whole genome shotgun (WGS) entry which is preliminary data.</text>
</comment>
<dbReference type="InterPro" id="IPR011990">
    <property type="entry name" value="TPR-like_helical_dom_sf"/>
</dbReference>
<keyword evidence="3" id="KW-1185">Reference proteome</keyword>
<dbReference type="Pfam" id="PF14559">
    <property type="entry name" value="TPR_19"/>
    <property type="match status" value="1"/>
</dbReference>
<evidence type="ECO:0000313" key="2">
    <source>
        <dbReference type="EMBL" id="MEO3711521.1"/>
    </source>
</evidence>
<evidence type="ECO:0000313" key="3">
    <source>
        <dbReference type="Proteomes" id="UP001462640"/>
    </source>
</evidence>
<dbReference type="Gene3D" id="1.25.40.10">
    <property type="entry name" value="Tetratricopeptide repeat domain"/>
    <property type="match status" value="1"/>
</dbReference>